<dbReference type="PANTHER" id="PTHR42738:SF7">
    <property type="entry name" value="HYDROXYMETHYLGLUTARYL-COA LYASE"/>
    <property type="match status" value="1"/>
</dbReference>
<dbReference type="RefSeq" id="WP_183528195.1">
    <property type="nucleotide sequence ID" value="NZ_JACIJM010000004.1"/>
</dbReference>
<dbReference type="Gene3D" id="3.20.20.70">
    <property type="entry name" value="Aldolase class I"/>
    <property type="match status" value="1"/>
</dbReference>
<organism evidence="5 6">
    <name type="scientific">Yoonia ponticola</name>
    <dbReference type="NCBI Taxonomy" id="1524255"/>
    <lineage>
        <taxon>Bacteria</taxon>
        <taxon>Pseudomonadati</taxon>
        <taxon>Pseudomonadota</taxon>
        <taxon>Alphaproteobacteria</taxon>
        <taxon>Rhodobacterales</taxon>
        <taxon>Paracoccaceae</taxon>
        <taxon>Yoonia</taxon>
    </lineage>
</organism>
<accession>A0A7W9EZI0</accession>
<protein>
    <submittedName>
        <fullName evidence="5">Hydroxymethylglutaryl-CoA lyase</fullName>
        <ecNumber evidence="5">4.1.3.4</ecNumber>
    </submittedName>
</protein>
<dbReference type="GO" id="GO:0046872">
    <property type="term" value="F:metal ion binding"/>
    <property type="evidence" value="ECO:0007669"/>
    <property type="project" value="UniProtKB-KW"/>
</dbReference>
<dbReference type="FunFam" id="3.20.20.70:FF:000071">
    <property type="entry name" value="Hydroxymethylglutaryl-CoA lyase"/>
    <property type="match status" value="1"/>
</dbReference>
<dbReference type="GO" id="GO:0004419">
    <property type="term" value="F:hydroxymethylglutaryl-CoA lyase activity"/>
    <property type="evidence" value="ECO:0007669"/>
    <property type="project" value="UniProtKB-EC"/>
</dbReference>
<dbReference type="InterPro" id="IPR013785">
    <property type="entry name" value="Aldolase_TIM"/>
</dbReference>
<dbReference type="EMBL" id="JACIJM010000004">
    <property type="protein sequence ID" value="MBB5722185.1"/>
    <property type="molecule type" value="Genomic_DNA"/>
</dbReference>
<dbReference type="Pfam" id="PF00682">
    <property type="entry name" value="HMGL-like"/>
    <property type="match status" value="1"/>
</dbReference>
<dbReference type="NCBIfam" id="NF004283">
    <property type="entry name" value="PRK05692.1"/>
    <property type="match status" value="1"/>
</dbReference>
<dbReference type="CDD" id="cd07938">
    <property type="entry name" value="DRE_TIM_HMGL"/>
    <property type="match status" value="1"/>
</dbReference>
<dbReference type="GO" id="GO:0046951">
    <property type="term" value="P:ketone body biosynthetic process"/>
    <property type="evidence" value="ECO:0007669"/>
    <property type="project" value="TreeGrafter"/>
</dbReference>
<dbReference type="SUPFAM" id="SSF51569">
    <property type="entry name" value="Aldolase"/>
    <property type="match status" value="1"/>
</dbReference>
<keyword evidence="3 5" id="KW-0456">Lyase</keyword>
<reference evidence="5 6" key="1">
    <citation type="submission" date="2020-08" db="EMBL/GenBank/DDBJ databases">
        <title>Genomic Encyclopedia of Type Strains, Phase IV (KMG-IV): sequencing the most valuable type-strain genomes for metagenomic binning, comparative biology and taxonomic classification.</title>
        <authorList>
            <person name="Goeker M."/>
        </authorList>
    </citation>
    <scope>NUCLEOTIDE SEQUENCE [LARGE SCALE GENOMIC DNA]</scope>
    <source>
        <strain evidence="5 6">DSM 101064</strain>
    </source>
</reference>
<comment type="caution">
    <text evidence="5">The sequence shown here is derived from an EMBL/GenBank/DDBJ whole genome shotgun (WGS) entry which is preliminary data.</text>
</comment>
<name>A0A7W9EZI0_9RHOB</name>
<feature type="domain" description="Pyruvate carboxyltransferase" evidence="4">
    <location>
        <begin position="5"/>
        <end position="274"/>
    </location>
</feature>
<sequence length="285" mass="29625">MTNHVTIHEVGPRDGLQNEAGVISVADKVALIDLLSGSGLTEIEVGSFVSPKWVPQMANTPEVLQQMQRVAGCQYGLLVPNMRGWDGFVPFIGGPFEVAVFISASEGFSQSNLNCSIAESVTRLTPVVRAAQEANVPVRGYVSCITDCPFDGPTEPEAVASAVAALRDVAPMQVSLGDTLGKGVPDRVAAMLDAVLQVAPADQLAGHFHDTGGQALENITVALDRGLRHFDSAVGGLGGCPYAPGAPGNVATETVLGHLDALGYQTGVDRDVIAKAARLAQAMRG</sequence>
<keyword evidence="6" id="KW-1185">Reference proteome</keyword>
<evidence type="ECO:0000259" key="4">
    <source>
        <dbReference type="PROSITE" id="PS50991"/>
    </source>
</evidence>
<keyword evidence="2" id="KW-0479">Metal-binding</keyword>
<dbReference type="EC" id="4.1.3.4" evidence="5"/>
<gene>
    <name evidence="5" type="ORF">FHS72_001809</name>
</gene>
<evidence type="ECO:0000256" key="1">
    <source>
        <dbReference type="ARBA" id="ARBA00009405"/>
    </source>
</evidence>
<evidence type="ECO:0000256" key="3">
    <source>
        <dbReference type="ARBA" id="ARBA00023239"/>
    </source>
</evidence>
<proteinExistence type="inferred from homology"/>
<evidence type="ECO:0000256" key="2">
    <source>
        <dbReference type="ARBA" id="ARBA00022723"/>
    </source>
</evidence>
<dbReference type="PROSITE" id="PS50991">
    <property type="entry name" value="PYR_CT"/>
    <property type="match status" value="1"/>
</dbReference>
<dbReference type="InterPro" id="IPR043594">
    <property type="entry name" value="HMGL"/>
</dbReference>
<dbReference type="AlphaFoldDB" id="A0A7W9EZI0"/>
<dbReference type="InterPro" id="IPR000891">
    <property type="entry name" value="PYR_CT"/>
</dbReference>
<evidence type="ECO:0000313" key="5">
    <source>
        <dbReference type="EMBL" id="MBB5722185.1"/>
    </source>
</evidence>
<dbReference type="GO" id="GO:0006552">
    <property type="term" value="P:L-leucine catabolic process"/>
    <property type="evidence" value="ECO:0007669"/>
    <property type="project" value="TreeGrafter"/>
</dbReference>
<dbReference type="PANTHER" id="PTHR42738">
    <property type="entry name" value="HYDROXYMETHYLGLUTARYL-COA LYASE"/>
    <property type="match status" value="1"/>
</dbReference>
<comment type="similarity">
    <text evidence="1">Belongs to the HMG-CoA lyase family.</text>
</comment>
<evidence type="ECO:0000313" key="6">
    <source>
        <dbReference type="Proteomes" id="UP000535415"/>
    </source>
</evidence>
<dbReference type="Proteomes" id="UP000535415">
    <property type="component" value="Unassembled WGS sequence"/>
</dbReference>